<evidence type="ECO:0000313" key="7">
    <source>
        <dbReference type="EMBL" id="KRH25628.1"/>
    </source>
</evidence>
<dbReference type="PROSITE" id="PS50089">
    <property type="entry name" value="ZF_RING_2"/>
    <property type="match status" value="1"/>
</dbReference>
<dbReference type="InterPro" id="IPR017907">
    <property type="entry name" value="Znf_RING_CS"/>
</dbReference>
<dbReference type="CDD" id="cd16531">
    <property type="entry name" value="RING-HC_RING1-like"/>
    <property type="match status" value="1"/>
</dbReference>
<keyword evidence="9" id="KW-1185">Reference proteome</keyword>
<proteinExistence type="predicted"/>
<gene>
    <name evidence="8" type="primary">LOC100819311</name>
    <name evidence="7" type="ORF">GLYMA_12G116500</name>
</gene>
<dbReference type="PANTHER" id="PTHR46537">
    <property type="entry name" value="OS11G0578200 PROTEIN"/>
    <property type="match status" value="1"/>
</dbReference>
<dbReference type="ExpressionAtlas" id="I1LS59">
    <property type="expression patterns" value="baseline and differential"/>
</dbReference>
<keyword evidence="1" id="KW-0479">Metal-binding</keyword>
<feature type="compositionally biased region" description="Basic and acidic residues" evidence="5">
    <location>
        <begin position="208"/>
        <end position="224"/>
    </location>
</feature>
<dbReference type="SUPFAM" id="SSF57850">
    <property type="entry name" value="RING/U-box"/>
    <property type="match status" value="1"/>
</dbReference>
<evidence type="ECO:0000256" key="3">
    <source>
        <dbReference type="ARBA" id="ARBA00022833"/>
    </source>
</evidence>
<dbReference type="PROSITE" id="PS00518">
    <property type="entry name" value="ZF_RING_1"/>
    <property type="match status" value="1"/>
</dbReference>
<dbReference type="EnsemblPlants" id="KRH25628">
    <property type="protein sequence ID" value="KRH25628"/>
    <property type="gene ID" value="GLYMA_12G116500"/>
</dbReference>
<reference evidence="8" key="2">
    <citation type="submission" date="2018-02" db="UniProtKB">
        <authorList>
            <consortium name="EnsemblPlants"/>
        </authorList>
    </citation>
    <scope>IDENTIFICATION</scope>
    <source>
        <strain evidence="8">Williams 82</strain>
    </source>
</reference>
<evidence type="ECO:0000256" key="5">
    <source>
        <dbReference type="SAM" id="MobiDB-lite"/>
    </source>
</evidence>
<feature type="domain" description="RING-type" evidence="6">
    <location>
        <begin position="61"/>
        <end position="101"/>
    </location>
</feature>
<name>I1LS59_SOYBN</name>
<reference evidence="7" key="3">
    <citation type="submission" date="2018-07" db="EMBL/GenBank/DDBJ databases">
        <title>WGS assembly of Glycine max.</title>
        <authorList>
            <person name="Schmutz J."/>
            <person name="Cannon S."/>
            <person name="Schlueter J."/>
            <person name="Ma J."/>
            <person name="Mitros T."/>
            <person name="Nelson W."/>
            <person name="Hyten D."/>
            <person name="Song Q."/>
            <person name="Thelen J."/>
            <person name="Cheng J."/>
            <person name="Xu D."/>
            <person name="Hellsten U."/>
            <person name="May G."/>
            <person name="Yu Y."/>
            <person name="Sakurai T."/>
            <person name="Umezawa T."/>
            <person name="Bhattacharyya M."/>
            <person name="Sandhu D."/>
            <person name="Valliyodan B."/>
            <person name="Lindquist E."/>
            <person name="Peto M."/>
            <person name="Grant D."/>
            <person name="Shu S."/>
            <person name="Goodstein D."/>
            <person name="Barry K."/>
            <person name="Futrell-Griggs M."/>
            <person name="Abernathy B."/>
            <person name="Du J."/>
            <person name="Tian Z."/>
            <person name="Zhu L."/>
            <person name="Gill N."/>
            <person name="Joshi T."/>
            <person name="Libault M."/>
            <person name="Sethuraman A."/>
            <person name="Zhang X."/>
            <person name="Shinozaki K."/>
            <person name="Nguyen H."/>
            <person name="Wing R."/>
            <person name="Cregan P."/>
            <person name="Specht J."/>
            <person name="Grimwood J."/>
            <person name="Rokhsar D."/>
            <person name="Stacey G."/>
            <person name="Shoemaker R."/>
            <person name="Jackson S."/>
        </authorList>
    </citation>
    <scope>NUCLEOTIDE SEQUENCE</scope>
    <source>
        <tissue evidence="7">Callus</tissue>
    </source>
</reference>
<keyword evidence="3" id="KW-0862">Zinc</keyword>
<dbReference type="InterPro" id="IPR044592">
    <property type="entry name" value="RING1A/B"/>
</dbReference>
<dbReference type="Pfam" id="PF13923">
    <property type="entry name" value="zf-C3HC4_2"/>
    <property type="match status" value="1"/>
</dbReference>
<dbReference type="GO" id="GO:0008270">
    <property type="term" value="F:zinc ion binding"/>
    <property type="evidence" value="ECO:0007669"/>
    <property type="project" value="UniProtKB-KW"/>
</dbReference>
<dbReference type="SMART" id="SM00184">
    <property type="entry name" value="RING"/>
    <property type="match status" value="1"/>
</dbReference>
<dbReference type="InterPro" id="IPR013083">
    <property type="entry name" value="Znf_RING/FYVE/PHD"/>
</dbReference>
<reference evidence="7 8" key="1">
    <citation type="journal article" date="2010" name="Nature">
        <title>Genome sequence of the palaeopolyploid soybean.</title>
        <authorList>
            <person name="Schmutz J."/>
            <person name="Cannon S.B."/>
            <person name="Schlueter J."/>
            <person name="Ma J."/>
            <person name="Mitros T."/>
            <person name="Nelson W."/>
            <person name="Hyten D.L."/>
            <person name="Song Q."/>
            <person name="Thelen J.J."/>
            <person name="Cheng J."/>
            <person name="Xu D."/>
            <person name="Hellsten U."/>
            <person name="May G.D."/>
            <person name="Yu Y."/>
            <person name="Sakurai T."/>
            <person name="Umezawa T."/>
            <person name="Bhattacharyya M.K."/>
            <person name="Sandhu D."/>
            <person name="Valliyodan B."/>
            <person name="Lindquist E."/>
            <person name="Peto M."/>
            <person name="Grant D."/>
            <person name="Shu S."/>
            <person name="Goodstein D."/>
            <person name="Barry K."/>
            <person name="Futrell-Griggs M."/>
            <person name="Abernathy B."/>
            <person name="Du J."/>
            <person name="Tian Z."/>
            <person name="Zhu L."/>
            <person name="Gill N."/>
            <person name="Joshi T."/>
            <person name="Libault M."/>
            <person name="Sethuraman A."/>
            <person name="Zhang X.-C."/>
            <person name="Shinozaki K."/>
            <person name="Nguyen H.T."/>
            <person name="Wing R.A."/>
            <person name="Cregan P."/>
            <person name="Specht J."/>
            <person name="Grimwood J."/>
            <person name="Rokhsar D."/>
            <person name="Stacey G."/>
            <person name="Shoemaker R.C."/>
            <person name="Jackson S.A."/>
        </authorList>
    </citation>
    <scope>NUCLEOTIDE SEQUENCE</scope>
    <source>
        <strain evidence="8">cv. Williams 82</strain>
        <tissue evidence="7">Callus</tissue>
    </source>
</reference>
<protein>
    <recommendedName>
        <fullName evidence="6">RING-type domain-containing protein</fullName>
    </recommendedName>
</protein>
<dbReference type="Gene3D" id="3.30.40.10">
    <property type="entry name" value="Zinc/RING finger domain, C3HC4 (zinc finger)"/>
    <property type="match status" value="1"/>
</dbReference>
<feature type="region of interest" description="Disordered" evidence="5">
    <location>
        <begin position="1"/>
        <end position="43"/>
    </location>
</feature>
<dbReference type="AlphaFoldDB" id="I1LS59"/>
<sequence>MPAQKRSFPDAPNDHHRHAKYHHQEEEEEEEDNYKSDDSPPEDKSEYVFVELLEIRKEVQCPICLGIIKKTRTVMECLHRFCRECIDKSMRLGNNECPACRTHCASRRSLRDDPNYDALIAALYPNIEKYEIEELQFCEEDKNRNKQIQASIAKVAQRQSEALVKRRRDTPGSFVTRSQRNQQNVLSRRQNQVIDNQGSEDNEDENDNNEKDSSSTDERCTELRQRRRKRQTRGRPSQPSSSTASPDGGCIESDMDIRISSRPVSKPQKLTWGGGGFRSHTRHGSGNGSNSKSSRSSRMAKLVDYLRSLNENTDEMSISFFCLWTNKVHQACSSHTFAVGQHCL</sequence>
<dbReference type="Proteomes" id="UP000008827">
    <property type="component" value="Chromosome 12"/>
</dbReference>
<evidence type="ECO:0000259" key="6">
    <source>
        <dbReference type="PROSITE" id="PS50089"/>
    </source>
</evidence>
<keyword evidence="2 4" id="KW-0863">Zinc-finger</keyword>
<dbReference type="PANTHER" id="PTHR46537:SF1">
    <property type="entry name" value="E3 UBIQUITIN-PROTEIN LIGASE RING1B-RELATED"/>
    <property type="match status" value="1"/>
</dbReference>
<evidence type="ECO:0000313" key="9">
    <source>
        <dbReference type="Proteomes" id="UP000008827"/>
    </source>
</evidence>
<dbReference type="HOGENOM" id="CLU_025237_1_0_1"/>
<evidence type="ECO:0000256" key="1">
    <source>
        <dbReference type="ARBA" id="ARBA00022723"/>
    </source>
</evidence>
<feature type="compositionally biased region" description="Basic and acidic residues" evidence="5">
    <location>
        <begin position="33"/>
        <end position="43"/>
    </location>
</feature>
<evidence type="ECO:0000313" key="8">
    <source>
        <dbReference type="EnsemblPlants" id="KRH25628"/>
    </source>
</evidence>
<evidence type="ECO:0000256" key="4">
    <source>
        <dbReference type="PROSITE-ProRule" id="PRU00175"/>
    </source>
</evidence>
<dbReference type="InterPro" id="IPR001841">
    <property type="entry name" value="Znf_RING"/>
</dbReference>
<feature type="compositionally biased region" description="Polar residues" evidence="5">
    <location>
        <begin position="173"/>
        <end position="197"/>
    </location>
</feature>
<organism evidence="7">
    <name type="scientific">Glycine max</name>
    <name type="common">Soybean</name>
    <name type="synonym">Glycine hispida</name>
    <dbReference type="NCBI Taxonomy" id="3847"/>
    <lineage>
        <taxon>Eukaryota</taxon>
        <taxon>Viridiplantae</taxon>
        <taxon>Streptophyta</taxon>
        <taxon>Embryophyta</taxon>
        <taxon>Tracheophyta</taxon>
        <taxon>Spermatophyta</taxon>
        <taxon>Magnoliopsida</taxon>
        <taxon>eudicotyledons</taxon>
        <taxon>Gunneridae</taxon>
        <taxon>Pentapetalae</taxon>
        <taxon>rosids</taxon>
        <taxon>fabids</taxon>
        <taxon>Fabales</taxon>
        <taxon>Fabaceae</taxon>
        <taxon>Papilionoideae</taxon>
        <taxon>50 kb inversion clade</taxon>
        <taxon>NPAAA clade</taxon>
        <taxon>indigoferoid/millettioid clade</taxon>
        <taxon>Phaseoleae</taxon>
        <taxon>Glycine</taxon>
        <taxon>Glycine subgen. Soja</taxon>
    </lineage>
</organism>
<feature type="region of interest" description="Disordered" evidence="5">
    <location>
        <begin position="158"/>
        <end position="298"/>
    </location>
</feature>
<dbReference type="Gramene" id="KRH25628">
    <property type="protein sequence ID" value="KRH25628"/>
    <property type="gene ID" value="GLYMA_12G116500"/>
</dbReference>
<feature type="compositionally biased region" description="Acidic residues" evidence="5">
    <location>
        <begin position="198"/>
        <end position="207"/>
    </location>
</feature>
<evidence type="ECO:0000256" key="2">
    <source>
        <dbReference type="ARBA" id="ARBA00022771"/>
    </source>
</evidence>
<feature type="compositionally biased region" description="Low complexity" evidence="5">
    <location>
        <begin position="288"/>
        <end position="297"/>
    </location>
</feature>
<accession>I1LS59</accession>
<dbReference type="EMBL" id="CM000845">
    <property type="protein sequence ID" value="KRH25628.1"/>
    <property type="molecule type" value="Genomic_DNA"/>
</dbReference>